<gene>
    <name evidence="1" type="ORF">E5K04_08995</name>
</gene>
<proteinExistence type="predicted"/>
<keyword evidence="2" id="KW-1185">Reference proteome</keyword>
<accession>A0A4T0UUM9</accession>
<name>A0A4T0UUM9_9NEIS</name>
<dbReference type="RefSeq" id="WP_136553202.1">
    <property type="nucleotide sequence ID" value="NZ_STGJ01000009.1"/>
</dbReference>
<evidence type="ECO:0000313" key="1">
    <source>
        <dbReference type="EMBL" id="TIC82285.1"/>
    </source>
</evidence>
<evidence type="ECO:0000313" key="2">
    <source>
        <dbReference type="Proteomes" id="UP000308891"/>
    </source>
</evidence>
<protein>
    <submittedName>
        <fullName evidence="1">DUF4936 family protein</fullName>
    </submittedName>
</protein>
<organism evidence="1 2">
    <name type="scientific">Crenobacter intestini</name>
    <dbReference type="NCBI Taxonomy" id="2563443"/>
    <lineage>
        <taxon>Bacteria</taxon>
        <taxon>Pseudomonadati</taxon>
        <taxon>Pseudomonadota</taxon>
        <taxon>Betaproteobacteria</taxon>
        <taxon>Neisseriales</taxon>
        <taxon>Neisseriaceae</taxon>
        <taxon>Crenobacter</taxon>
    </lineage>
</organism>
<dbReference type="Proteomes" id="UP000308891">
    <property type="component" value="Unassembled WGS sequence"/>
</dbReference>
<dbReference type="InterPro" id="IPR032556">
    <property type="entry name" value="DUF4936"/>
</dbReference>
<sequence>MISELLVQDSKASLYVYYRPPAPSAALAREVRALQTALAVQYGVRGQLLARRDAKGETWMEVYEGLADPRAFDTALAGALAEASLSARLGARHHEWFAPYPDSD</sequence>
<dbReference type="AlphaFoldDB" id="A0A4T0UUM9"/>
<comment type="caution">
    <text evidence="1">The sequence shown here is derived from an EMBL/GenBank/DDBJ whole genome shotgun (WGS) entry which is preliminary data.</text>
</comment>
<dbReference type="EMBL" id="STGJ01000009">
    <property type="protein sequence ID" value="TIC82285.1"/>
    <property type="molecule type" value="Genomic_DNA"/>
</dbReference>
<dbReference type="Pfam" id="PF16290">
    <property type="entry name" value="DUF4936"/>
    <property type="match status" value="1"/>
</dbReference>
<dbReference type="OrthoDB" id="8527613at2"/>
<reference evidence="1 2" key="1">
    <citation type="submission" date="2019-04" db="EMBL/GenBank/DDBJ databases">
        <title>Crenobacter sp. nov.</title>
        <authorList>
            <person name="Shi S."/>
        </authorList>
    </citation>
    <scope>NUCLEOTIDE SEQUENCE [LARGE SCALE GENOMIC DNA]</scope>
    <source>
        <strain evidence="1 2">GY 70310</strain>
    </source>
</reference>